<organism evidence="2 3">
    <name type="scientific">Pseudomonas helleri</name>
    <dbReference type="NCBI Taxonomy" id="1608996"/>
    <lineage>
        <taxon>Bacteria</taxon>
        <taxon>Pseudomonadati</taxon>
        <taxon>Pseudomonadota</taxon>
        <taxon>Gammaproteobacteria</taxon>
        <taxon>Pseudomonadales</taxon>
        <taxon>Pseudomonadaceae</taxon>
        <taxon>Pseudomonas</taxon>
    </lineage>
</organism>
<feature type="domain" description="YagK/YfjJ C-terminal" evidence="1">
    <location>
        <begin position="157"/>
        <end position="235"/>
    </location>
</feature>
<dbReference type="Pfam" id="PF11726">
    <property type="entry name" value="YagK_YfjJ_C"/>
    <property type="match status" value="1"/>
</dbReference>
<dbReference type="InterPro" id="IPR057271">
    <property type="entry name" value="YagK_YfjJ_C"/>
</dbReference>
<evidence type="ECO:0000313" key="2">
    <source>
        <dbReference type="EMBL" id="MQT75006.1"/>
    </source>
</evidence>
<evidence type="ECO:0000313" key="3">
    <source>
        <dbReference type="Proteomes" id="UP000447574"/>
    </source>
</evidence>
<dbReference type="EMBL" id="WIWF01000037">
    <property type="protein sequence ID" value="MQT75006.1"/>
    <property type="molecule type" value="Genomic_DNA"/>
</dbReference>
<gene>
    <name evidence="2" type="ORF">GHO37_11920</name>
</gene>
<dbReference type="Proteomes" id="UP000447574">
    <property type="component" value="Unassembled WGS sequence"/>
</dbReference>
<proteinExistence type="predicted"/>
<sequence>MHSLNPISCTSLSQSQASIRIERLIQSIERTDRPAFEIIQSPSGYEQVHRTKLSKYFDSMQQMVYLFDKRHAYVYSEHLRAFWQACQDIGLERSPEGLICLNEQGTGYLDFHRSMNVLVARIRQIIRSKEFKRKENDRRYEASQKQAMLTEYVGRVLDRYSRTVVVRVDLHYREKAQTRLRIEHVFEDLDLLVRARERNPIFKHETGYICSVEQGEDKGFHVHAAFFFNGAEVRSDFNKAREIGELWEQISRGHGYYYSCNDDKDRYGNELGIGTIRRVDTQACGKVIKAMHYLTKDTQHLRIKPAGARTFRTGRVRRATA</sequence>
<name>A0A7X1WUL2_9PSED</name>
<dbReference type="AlphaFoldDB" id="A0A7X1WUL2"/>
<reference evidence="2 3" key="1">
    <citation type="submission" date="2019-10" db="EMBL/GenBank/DDBJ databases">
        <title>Evaluation of single-gene subtyping targets for Pseudomonas.</title>
        <authorList>
            <person name="Reichler S.J."/>
            <person name="Orsi R.H."/>
            <person name="Wiedmann M."/>
            <person name="Martin N.H."/>
            <person name="Murphy S.I."/>
        </authorList>
    </citation>
    <scope>NUCLEOTIDE SEQUENCE [LARGE SCALE GENOMIC DNA]</scope>
    <source>
        <strain evidence="2 3">FSL R10-2932</strain>
    </source>
</reference>
<dbReference type="RefSeq" id="WP_153400187.1">
    <property type="nucleotide sequence ID" value="NZ_WIWF01000037.1"/>
</dbReference>
<accession>A0A7X1WUL2</accession>
<evidence type="ECO:0000259" key="1">
    <source>
        <dbReference type="Pfam" id="PF11726"/>
    </source>
</evidence>
<comment type="caution">
    <text evidence="2">The sequence shown here is derived from an EMBL/GenBank/DDBJ whole genome shotgun (WGS) entry which is preliminary data.</text>
</comment>
<protein>
    <submittedName>
        <fullName evidence="2">Inovirus Gp2 family protein</fullName>
    </submittedName>
</protein>